<gene>
    <name evidence="6" type="ORF">RNJ44_02814</name>
</gene>
<name>A0ABR4P0G5_9SACH</name>
<dbReference type="Pfam" id="PF16899">
    <property type="entry name" value="Cyclin_C_2"/>
    <property type="match status" value="1"/>
</dbReference>
<dbReference type="PANTHER" id="PTHR10026">
    <property type="entry name" value="CYCLIN"/>
    <property type="match status" value="1"/>
</dbReference>
<dbReference type="EMBL" id="JBEVYD010000002">
    <property type="protein sequence ID" value="KAL3235026.1"/>
    <property type="molecule type" value="Genomic_DNA"/>
</dbReference>
<evidence type="ECO:0000313" key="6">
    <source>
        <dbReference type="EMBL" id="KAL3235026.1"/>
    </source>
</evidence>
<evidence type="ECO:0000256" key="3">
    <source>
        <dbReference type="RuleBase" id="RU000383"/>
    </source>
</evidence>
<dbReference type="NCBIfam" id="TIGR00569">
    <property type="entry name" value="ccl1"/>
    <property type="match status" value="1"/>
</dbReference>
<proteinExistence type="inferred from homology"/>
<dbReference type="InterPro" id="IPR043198">
    <property type="entry name" value="Cyclin/Ssn8"/>
</dbReference>
<dbReference type="Proteomes" id="UP001623330">
    <property type="component" value="Unassembled WGS sequence"/>
</dbReference>
<dbReference type="SUPFAM" id="SSF47954">
    <property type="entry name" value="Cyclin-like"/>
    <property type="match status" value="2"/>
</dbReference>
<keyword evidence="7" id="KW-1185">Reference proteome</keyword>
<accession>A0ABR4P0G5</accession>
<dbReference type="InterPro" id="IPR006671">
    <property type="entry name" value="Cyclin_N"/>
</dbReference>
<evidence type="ECO:0000259" key="5">
    <source>
        <dbReference type="SMART" id="SM00385"/>
    </source>
</evidence>
<sequence length="371" mass="42542">MSTKVETAVSTAQTSRDATPDTSKDEKPPNYKRLTDDDLYRHSSQFRFWSFTPLKLQAQRDETNRRAVTQIQEKLQNFKDANKDDLNEDVLKVIDSKAQPVNSAEELKLVNFYAQKVQVIAQKMGLPTEVVATSISFFRRFFLKNSVMEIEPKDIVHTTIFLACKSENYFISVDSFSKKAKASKEAILKYEFKLLESLQFTLLNHHPYKPLHGFFLDIQSVLHGKIDLKYMGKIYDRCKKSITEALLTDAVYIYTPPQITLASLMLEDEALTTRYLELKFHGPDAPKPEEVKTEGSTDDTKHDISNINFDKLVNVIQSCKEMLENSTSVSTQEAKEIMAKIYYCHNPMALVNRLKREATNEGESPVKKQKV</sequence>
<dbReference type="Pfam" id="PF00134">
    <property type="entry name" value="Cyclin_N"/>
    <property type="match status" value="1"/>
</dbReference>
<evidence type="ECO:0000256" key="2">
    <source>
        <dbReference type="ARBA" id="ARBA00023127"/>
    </source>
</evidence>
<dbReference type="CDD" id="cd20524">
    <property type="entry name" value="CYCLIN_CCNH_rpt1"/>
    <property type="match status" value="1"/>
</dbReference>
<dbReference type="InterPro" id="IPR036915">
    <property type="entry name" value="Cyclin-like_sf"/>
</dbReference>
<reference evidence="6 7" key="1">
    <citation type="submission" date="2024-05" db="EMBL/GenBank/DDBJ databases">
        <title>Long read based assembly of the Candida bracarensis genome reveals expanded adhesin content.</title>
        <authorList>
            <person name="Marcet-Houben M."/>
            <person name="Ksiezopolska E."/>
            <person name="Gabaldon T."/>
        </authorList>
    </citation>
    <scope>NUCLEOTIDE SEQUENCE [LARGE SCALE GENOMIC DNA]</scope>
    <source>
        <strain evidence="6 7">CBM6</strain>
    </source>
</reference>
<dbReference type="InterPro" id="IPR031658">
    <property type="entry name" value="Cyclin_C_2"/>
</dbReference>
<evidence type="ECO:0000256" key="4">
    <source>
        <dbReference type="SAM" id="MobiDB-lite"/>
    </source>
</evidence>
<evidence type="ECO:0000256" key="1">
    <source>
        <dbReference type="ARBA" id="ARBA00008638"/>
    </source>
</evidence>
<dbReference type="Gene3D" id="1.10.472.10">
    <property type="entry name" value="Cyclin-like"/>
    <property type="match status" value="2"/>
</dbReference>
<comment type="caution">
    <text evidence="6">The sequence shown here is derived from an EMBL/GenBank/DDBJ whole genome shotgun (WGS) entry which is preliminary data.</text>
</comment>
<keyword evidence="2 3" id="KW-0195">Cyclin</keyword>
<organism evidence="6 7">
    <name type="scientific">Nakaseomyces bracarensis</name>
    <dbReference type="NCBI Taxonomy" id="273131"/>
    <lineage>
        <taxon>Eukaryota</taxon>
        <taxon>Fungi</taxon>
        <taxon>Dikarya</taxon>
        <taxon>Ascomycota</taxon>
        <taxon>Saccharomycotina</taxon>
        <taxon>Saccharomycetes</taxon>
        <taxon>Saccharomycetales</taxon>
        <taxon>Saccharomycetaceae</taxon>
        <taxon>Nakaseomyces</taxon>
    </lineage>
</organism>
<evidence type="ECO:0000313" key="7">
    <source>
        <dbReference type="Proteomes" id="UP001623330"/>
    </source>
</evidence>
<feature type="compositionally biased region" description="Polar residues" evidence="4">
    <location>
        <begin position="1"/>
        <end position="17"/>
    </location>
</feature>
<dbReference type="SMART" id="SM00385">
    <property type="entry name" value="CYCLIN"/>
    <property type="match status" value="1"/>
</dbReference>
<protein>
    <recommendedName>
        <fullName evidence="5">Cyclin-like domain-containing protein</fullName>
    </recommendedName>
</protein>
<dbReference type="InterPro" id="IPR027081">
    <property type="entry name" value="CyclinH/Ccl1"/>
</dbReference>
<feature type="domain" description="Cyclin-like" evidence="5">
    <location>
        <begin position="115"/>
        <end position="196"/>
    </location>
</feature>
<comment type="similarity">
    <text evidence="1">Belongs to the cyclin family. Cyclin C subfamily.</text>
</comment>
<feature type="region of interest" description="Disordered" evidence="4">
    <location>
        <begin position="1"/>
        <end position="35"/>
    </location>
</feature>
<dbReference type="InterPro" id="IPR013763">
    <property type="entry name" value="Cyclin-like_dom"/>
</dbReference>
<dbReference type="CDD" id="cd20525">
    <property type="entry name" value="CYCLIN_CCNH_rpt2"/>
    <property type="match status" value="1"/>
</dbReference>
<feature type="compositionally biased region" description="Basic and acidic residues" evidence="4">
    <location>
        <begin position="18"/>
        <end position="35"/>
    </location>
</feature>
<feature type="region of interest" description="Disordered" evidence="4">
    <location>
        <begin position="283"/>
        <end position="303"/>
    </location>
</feature>